<keyword evidence="5" id="KW-1277">Toxin-antitoxin system</keyword>
<dbReference type="Pfam" id="PF01848">
    <property type="entry name" value="HOK_GEF"/>
    <property type="match status" value="1"/>
</dbReference>
<dbReference type="EMBL" id="JBANEI010000005">
    <property type="protein sequence ID" value="MEI2681852.1"/>
    <property type="molecule type" value="Genomic_DNA"/>
</dbReference>
<evidence type="ECO:0000256" key="7">
    <source>
        <dbReference type="ARBA" id="ARBA00022989"/>
    </source>
</evidence>
<dbReference type="InterPro" id="IPR000021">
    <property type="entry name" value="Hok/gef_toxin"/>
</dbReference>
<evidence type="ECO:0000256" key="9">
    <source>
        <dbReference type="SAM" id="Phobius"/>
    </source>
</evidence>
<evidence type="ECO:0000313" key="10">
    <source>
        <dbReference type="EMBL" id="MEI2681852.1"/>
    </source>
</evidence>
<keyword evidence="7 9" id="KW-1133">Transmembrane helix</keyword>
<keyword evidence="11" id="KW-1185">Reference proteome</keyword>
<comment type="similarity">
    <text evidence="2">Belongs to the Hok/Gef family.</text>
</comment>
<proteinExistence type="inferred from homology"/>
<keyword evidence="3" id="KW-1003">Cell membrane</keyword>
<evidence type="ECO:0000256" key="2">
    <source>
        <dbReference type="ARBA" id="ARBA00008629"/>
    </source>
</evidence>
<evidence type="ECO:0000256" key="5">
    <source>
        <dbReference type="ARBA" id="ARBA00022649"/>
    </source>
</evidence>
<evidence type="ECO:0000256" key="4">
    <source>
        <dbReference type="ARBA" id="ARBA00022519"/>
    </source>
</evidence>
<dbReference type="Proteomes" id="UP001306592">
    <property type="component" value="Unassembled WGS sequence"/>
</dbReference>
<evidence type="ECO:0000256" key="3">
    <source>
        <dbReference type="ARBA" id="ARBA00022475"/>
    </source>
</evidence>
<evidence type="ECO:0000256" key="6">
    <source>
        <dbReference type="ARBA" id="ARBA00022692"/>
    </source>
</evidence>
<protein>
    <submittedName>
        <fullName evidence="10">Hok/Gef family protein</fullName>
    </submittedName>
</protein>
<evidence type="ECO:0000256" key="1">
    <source>
        <dbReference type="ARBA" id="ARBA00004377"/>
    </source>
</evidence>
<keyword evidence="4" id="KW-0997">Cell inner membrane</keyword>
<dbReference type="RefSeq" id="WP_048915852.1">
    <property type="nucleotide sequence ID" value="NZ_CAKKMT010000001.1"/>
</dbReference>
<name>A0ABU8DEA3_ERWAP</name>
<keyword evidence="8 9" id="KW-0472">Membrane</keyword>
<comment type="subcellular location">
    <subcellularLocation>
        <location evidence="1">Cell inner membrane</location>
        <topology evidence="1">Single-pass membrane protein</topology>
    </subcellularLocation>
</comment>
<comment type="caution">
    <text evidence="10">The sequence shown here is derived from an EMBL/GenBank/DDBJ whole genome shotgun (WGS) entry which is preliminary data.</text>
</comment>
<accession>A0ABU8DEA3</accession>
<reference evidence="10 11" key="1">
    <citation type="submission" date="2024-02" db="EMBL/GenBank/DDBJ databases">
        <title>First report Erwinia aphidicola in onion in Chile.</title>
        <authorList>
            <person name="Valenzuela M."/>
            <person name="Pena M."/>
            <person name="Dutta B."/>
        </authorList>
    </citation>
    <scope>NUCLEOTIDE SEQUENCE [LARGE SCALE GENOMIC DNA]</scope>
    <source>
        <strain evidence="10 11">QCJ3A</strain>
    </source>
</reference>
<keyword evidence="6 9" id="KW-0812">Transmembrane</keyword>
<evidence type="ECO:0000313" key="11">
    <source>
        <dbReference type="Proteomes" id="UP001306592"/>
    </source>
</evidence>
<organism evidence="10 11">
    <name type="scientific">Erwinia aphidicola</name>
    <dbReference type="NCBI Taxonomy" id="68334"/>
    <lineage>
        <taxon>Bacteria</taxon>
        <taxon>Pseudomonadati</taxon>
        <taxon>Pseudomonadota</taxon>
        <taxon>Gammaproteobacteria</taxon>
        <taxon>Enterobacterales</taxon>
        <taxon>Erwiniaceae</taxon>
        <taxon>Erwinia</taxon>
    </lineage>
</organism>
<evidence type="ECO:0000256" key="8">
    <source>
        <dbReference type="ARBA" id="ARBA00023136"/>
    </source>
</evidence>
<gene>
    <name evidence="10" type="ORF">V8N49_09290</name>
</gene>
<feature type="transmembrane region" description="Helical" evidence="9">
    <location>
        <begin position="6"/>
        <end position="24"/>
    </location>
</feature>
<sequence>MKQQRVITITALIIIAAIAVVLVSRKDLCEVRIRTDHTEVAVFMAYESKS</sequence>